<dbReference type="PANTHER" id="PTHR47723:SF7">
    <property type="entry name" value="RNASE H FAMILY PROTEIN"/>
    <property type="match status" value="1"/>
</dbReference>
<dbReference type="InterPro" id="IPR036397">
    <property type="entry name" value="RNaseH_sf"/>
</dbReference>
<dbReference type="InterPro" id="IPR002156">
    <property type="entry name" value="RNaseH_domain"/>
</dbReference>
<dbReference type="CDD" id="cd06222">
    <property type="entry name" value="RNase_H_like"/>
    <property type="match status" value="1"/>
</dbReference>
<dbReference type="InterPro" id="IPR044730">
    <property type="entry name" value="RNase_H-like_dom_plant"/>
</dbReference>
<keyword evidence="3" id="KW-1185">Reference proteome</keyword>
<evidence type="ECO:0000313" key="3">
    <source>
        <dbReference type="Proteomes" id="UP001311915"/>
    </source>
</evidence>
<dbReference type="Proteomes" id="UP001311915">
    <property type="component" value="Unassembled WGS sequence"/>
</dbReference>
<dbReference type="Gene3D" id="3.30.420.10">
    <property type="entry name" value="Ribonuclease H-like superfamily/Ribonuclease H"/>
    <property type="match status" value="1"/>
</dbReference>
<accession>A0AAV9K1Y8</accession>
<dbReference type="InterPro" id="IPR053151">
    <property type="entry name" value="RNase_H-like"/>
</dbReference>
<reference evidence="2 3" key="1">
    <citation type="submission" date="2023-10" db="EMBL/GenBank/DDBJ databases">
        <title>Genome-Wide Identification Analysis in wild type Solanum Pinnatisectum Reveals Some Genes Defensing Phytophthora Infestans.</title>
        <authorList>
            <person name="Sun C."/>
        </authorList>
    </citation>
    <scope>NUCLEOTIDE SEQUENCE [LARGE SCALE GENOMIC DNA]</scope>
    <source>
        <strain evidence="2">LQN</strain>
        <tissue evidence="2">Leaf</tissue>
    </source>
</reference>
<dbReference type="InterPro" id="IPR012337">
    <property type="entry name" value="RNaseH-like_sf"/>
</dbReference>
<gene>
    <name evidence="2" type="ORF">R3W88_034186</name>
</gene>
<dbReference type="PROSITE" id="PS50879">
    <property type="entry name" value="RNASE_H_1"/>
    <property type="match status" value="1"/>
</dbReference>
<evidence type="ECO:0000313" key="2">
    <source>
        <dbReference type="EMBL" id="KAK4706257.1"/>
    </source>
</evidence>
<dbReference type="PANTHER" id="PTHR47723">
    <property type="entry name" value="OS05G0353850 PROTEIN"/>
    <property type="match status" value="1"/>
</dbReference>
<dbReference type="SUPFAM" id="SSF53098">
    <property type="entry name" value="Ribonuclease H-like"/>
    <property type="match status" value="1"/>
</dbReference>
<organism evidence="2 3">
    <name type="scientific">Solanum pinnatisectum</name>
    <name type="common">tansyleaf nightshade</name>
    <dbReference type="NCBI Taxonomy" id="50273"/>
    <lineage>
        <taxon>Eukaryota</taxon>
        <taxon>Viridiplantae</taxon>
        <taxon>Streptophyta</taxon>
        <taxon>Embryophyta</taxon>
        <taxon>Tracheophyta</taxon>
        <taxon>Spermatophyta</taxon>
        <taxon>Magnoliopsida</taxon>
        <taxon>eudicotyledons</taxon>
        <taxon>Gunneridae</taxon>
        <taxon>Pentapetalae</taxon>
        <taxon>asterids</taxon>
        <taxon>lamiids</taxon>
        <taxon>Solanales</taxon>
        <taxon>Solanaceae</taxon>
        <taxon>Solanoideae</taxon>
        <taxon>Solaneae</taxon>
        <taxon>Solanum</taxon>
    </lineage>
</organism>
<name>A0AAV9K1Y8_9SOLN</name>
<feature type="domain" description="RNase H type-1" evidence="1">
    <location>
        <begin position="54"/>
        <end position="130"/>
    </location>
</feature>
<sequence length="130" mass="14604">MGRVKYAIYKDSYKIMSTTFPHIQWPSNWKELILMGERCIHDTKVTIVRWQKPPDLWVKLNTDGSALSNPGKIGAGGMLRDHKGRMMLAFANPLGEGTNNQAEIEAAIFGLSWSLEIGCKNIILEVDSQL</sequence>
<protein>
    <recommendedName>
        <fullName evidence="1">RNase H type-1 domain-containing protein</fullName>
    </recommendedName>
</protein>
<dbReference type="EMBL" id="JAWPEI010000115">
    <property type="protein sequence ID" value="KAK4706257.1"/>
    <property type="molecule type" value="Genomic_DNA"/>
</dbReference>
<comment type="caution">
    <text evidence="2">The sequence shown here is derived from an EMBL/GenBank/DDBJ whole genome shotgun (WGS) entry which is preliminary data.</text>
</comment>
<dbReference type="AlphaFoldDB" id="A0AAV9K1Y8"/>
<dbReference type="Pfam" id="PF13456">
    <property type="entry name" value="RVT_3"/>
    <property type="match status" value="1"/>
</dbReference>
<dbReference type="GO" id="GO:0003676">
    <property type="term" value="F:nucleic acid binding"/>
    <property type="evidence" value="ECO:0007669"/>
    <property type="project" value="InterPro"/>
</dbReference>
<dbReference type="GO" id="GO:0004523">
    <property type="term" value="F:RNA-DNA hybrid ribonuclease activity"/>
    <property type="evidence" value="ECO:0007669"/>
    <property type="project" value="InterPro"/>
</dbReference>
<proteinExistence type="predicted"/>
<evidence type="ECO:0000259" key="1">
    <source>
        <dbReference type="PROSITE" id="PS50879"/>
    </source>
</evidence>